<keyword evidence="1" id="KW-1133">Transmembrane helix</keyword>
<evidence type="ECO:0000313" key="2">
    <source>
        <dbReference type="EMBL" id="AET32516.1"/>
    </source>
</evidence>
<dbReference type="RefSeq" id="WP_014288344.1">
    <property type="nucleotide sequence ID" value="NC_016645.1"/>
</dbReference>
<organism evidence="2 3">
    <name type="scientific">Pyrobaculum ferrireducens</name>
    <dbReference type="NCBI Taxonomy" id="1104324"/>
    <lineage>
        <taxon>Archaea</taxon>
        <taxon>Thermoproteota</taxon>
        <taxon>Thermoprotei</taxon>
        <taxon>Thermoproteales</taxon>
        <taxon>Thermoproteaceae</taxon>
        <taxon>Pyrobaculum</taxon>
    </lineage>
</organism>
<dbReference type="STRING" id="1104324.P186_1080"/>
<dbReference type="GeneID" id="11595336"/>
<gene>
    <name evidence="2" type="ORF">P186_1080</name>
</gene>
<feature type="transmembrane region" description="Helical" evidence="1">
    <location>
        <begin position="7"/>
        <end position="26"/>
    </location>
</feature>
<dbReference type="Proteomes" id="UP000005867">
    <property type="component" value="Chromosome"/>
</dbReference>
<accession>G7VC16</accession>
<dbReference type="KEGG" id="pyr:P186_1080"/>
<reference evidence="2 3" key="1">
    <citation type="journal article" date="2012" name="J. Bacteriol.">
        <title>Complete genome sequence of strain 1860, a crenarchaeon of the genus pyrobaculum able to grow with various electron acceptors.</title>
        <authorList>
            <person name="Mardanov A.V."/>
            <person name="Gumerov V.M."/>
            <person name="Slobodkina G.B."/>
            <person name="Beletsky A.V."/>
            <person name="Bonch-Osmolovskaya E.A."/>
            <person name="Ravin N.V."/>
            <person name="Skryabin K.G."/>
        </authorList>
    </citation>
    <scope>NUCLEOTIDE SEQUENCE [LARGE SCALE GENOMIC DNA]</scope>
    <source>
        <strain evidence="2 3">1860</strain>
    </source>
</reference>
<dbReference type="AlphaFoldDB" id="G7VC16"/>
<dbReference type="BioCyc" id="PSP1104324:GJSN-1055-MONOMER"/>
<dbReference type="eggNOG" id="arCOG09846">
    <property type="taxonomic scope" value="Archaea"/>
</dbReference>
<dbReference type="OrthoDB" id="376598at2157"/>
<evidence type="ECO:0000313" key="3">
    <source>
        <dbReference type="Proteomes" id="UP000005867"/>
    </source>
</evidence>
<keyword evidence="3" id="KW-1185">Reference proteome</keyword>
<proteinExistence type="predicted"/>
<keyword evidence="1" id="KW-0472">Membrane</keyword>
<protein>
    <submittedName>
        <fullName evidence="2">Uncharacterized protein</fullName>
    </submittedName>
</protein>
<keyword evidence="1" id="KW-0812">Transmembrane</keyword>
<dbReference type="HOGENOM" id="CLU_1912421_0_0_2"/>
<feature type="transmembrane region" description="Helical" evidence="1">
    <location>
        <begin position="87"/>
        <end position="111"/>
    </location>
</feature>
<name>G7VC16_9CREN</name>
<evidence type="ECO:0000256" key="1">
    <source>
        <dbReference type="SAM" id="Phobius"/>
    </source>
</evidence>
<dbReference type="EMBL" id="CP003098">
    <property type="protein sequence ID" value="AET32516.1"/>
    <property type="molecule type" value="Genomic_DNA"/>
</dbReference>
<sequence length="132" mass="14717">MLPGVEWLIVAGVIAIILIAILTRAVRTPVKCPREVGDVERALSAMFDDVRTVKFGDYVAFRARSGYIPLAVVVNCKKGEVSTEWPWPLALVLFLVPNLQIPAVVLFIWFWDAARRFRNTVLHLLSEAAAAE</sequence>